<feature type="domain" description="Sodium/calcium exchanger membrane region" evidence="6">
    <location>
        <begin position="176"/>
        <end position="318"/>
    </location>
</feature>
<keyword evidence="4 5" id="KW-0472">Membrane</keyword>
<evidence type="ECO:0000256" key="5">
    <source>
        <dbReference type="SAM" id="Phobius"/>
    </source>
</evidence>
<dbReference type="EMBL" id="PFCB01000018">
    <property type="protein sequence ID" value="PIR74527.1"/>
    <property type="molecule type" value="Genomic_DNA"/>
</dbReference>
<comment type="caution">
    <text evidence="7">The sequence shown here is derived from an EMBL/GenBank/DDBJ whole genome shotgun (WGS) entry which is preliminary data.</text>
</comment>
<comment type="subcellular location">
    <subcellularLocation>
        <location evidence="1">Membrane</location>
        <topology evidence="1">Multi-pass membrane protein</topology>
    </subcellularLocation>
</comment>
<dbReference type="PANTHER" id="PTHR10846">
    <property type="entry name" value="SODIUM/POTASSIUM/CALCIUM EXCHANGER"/>
    <property type="match status" value="1"/>
</dbReference>
<evidence type="ECO:0000256" key="1">
    <source>
        <dbReference type="ARBA" id="ARBA00004141"/>
    </source>
</evidence>
<proteinExistence type="predicted"/>
<sequence>MNLLLWLNILLLLVGLVILVAGAEYMVRGSASMASKWGLPSIVIGLTIVAFGTSAPEMMVNLFSAAKGTTDLAIANVIGSNMANILLILGVGAMIRTLDVKKGTTYKEIPFALLAMVLVAIMANDGIIDGGLSNALTRSDGLAMLAFFGIFLYYTYSLSKTAGTSEKIKQYSWPLSTVMFIGGLTALIVGGKLIVDNAISLATLAGLSEGLIGLTIVALGTSLPELATTVVALRKGHTDLAIGNVIGSNIFNVFWILGLTATIAPLPFDTQANADVLFTTLITLLLFIVMFVGQKNKITKVEGTIFLLLYFGYIGYAIVR</sequence>
<dbReference type="InterPro" id="IPR044880">
    <property type="entry name" value="NCX_ion-bd_dom_sf"/>
</dbReference>
<dbReference type="InterPro" id="IPR004837">
    <property type="entry name" value="NaCa_Exmemb"/>
</dbReference>
<dbReference type="PANTHER" id="PTHR10846:SF8">
    <property type="entry name" value="INNER MEMBRANE PROTEIN YRBG"/>
    <property type="match status" value="1"/>
</dbReference>
<reference evidence="8" key="1">
    <citation type="submission" date="2017-09" db="EMBL/GenBank/DDBJ databases">
        <title>Depth-based differentiation of microbial function through sediment-hosted aquifers and enrichment of novel symbionts in the deep terrestrial subsurface.</title>
        <authorList>
            <person name="Probst A.J."/>
            <person name="Ladd B."/>
            <person name="Jarett J.K."/>
            <person name="Geller-Mcgrath D.E."/>
            <person name="Sieber C.M.K."/>
            <person name="Emerson J.B."/>
            <person name="Anantharaman K."/>
            <person name="Thomas B.C."/>
            <person name="Malmstrom R."/>
            <person name="Stieglmeier M."/>
            <person name="Klingl A."/>
            <person name="Woyke T."/>
            <person name="Ryan C.M."/>
            <person name="Banfield J.F."/>
        </authorList>
    </citation>
    <scope>NUCLEOTIDE SEQUENCE [LARGE SCALE GENOMIC DNA]</scope>
</reference>
<feature type="transmembrane region" description="Helical" evidence="5">
    <location>
        <begin position="74"/>
        <end position="97"/>
    </location>
</feature>
<gene>
    <name evidence="7" type="ORF">COU35_02060</name>
</gene>
<dbReference type="GO" id="GO:0008273">
    <property type="term" value="F:calcium, potassium:sodium antiporter activity"/>
    <property type="evidence" value="ECO:0007669"/>
    <property type="project" value="TreeGrafter"/>
</dbReference>
<dbReference type="GO" id="GO:0005886">
    <property type="term" value="C:plasma membrane"/>
    <property type="evidence" value="ECO:0007669"/>
    <property type="project" value="TreeGrafter"/>
</dbReference>
<evidence type="ECO:0000313" key="7">
    <source>
        <dbReference type="EMBL" id="PIR74527.1"/>
    </source>
</evidence>
<evidence type="ECO:0000256" key="3">
    <source>
        <dbReference type="ARBA" id="ARBA00022989"/>
    </source>
</evidence>
<feature type="transmembrane region" description="Helical" evidence="5">
    <location>
        <begin position="245"/>
        <end position="264"/>
    </location>
</feature>
<dbReference type="Pfam" id="PF01699">
    <property type="entry name" value="Na_Ca_ex"/>
    <property type="match status" value="2"/>
</dbReference>
<feature type="transmembrane region" description="Helical" evidence="5">
    <location>
        <begin position="171"/>
        <end position="191"/>
    </location>
</feature>
<feature type="transmembrane region" description="Helical" evidence="5">
    <location>
        <begin position="37"/>
        <end position="54"/>
    </location>
</feature>
<accession>A0A2H0TSY7</accession>
<organism evidence="7 8">
    <name type="scientific">Candidatus Magasanikbacteria bacterium CG10_big_fil_rev_8_21_14_0_10_47_10</name>
    <dbReference type="NCBI Taxonomy" id="1974652"/>
    <lineage>
        <taxon>Bacteria</taxon>
        <taxon>Candidatus Magasanikiibacteriota</taxon>
    </lineage>
</organism>
<dbReference type="GO" id="GO:0006874">
    <property type="term" value="P:intracellular calcium ion homeostasis"/>
    <property type="evidence" value="ECO:0007669"/>
    <property type="project" value="TreeGrafter"/>
</dbReference>
<feature type="transmembrane region" description="Helical" evidence="5">
    <location>
        <begin position="6"/>
        <end position="25"/>
    </location>
</feature>
<feature type="transmembrane region" description="Helical" evidence="5">
    <location>
        <begin position="276"/>
        <end position="294"/>
    </location>
</feature>
<feature type="transmembrane region" description="Helical" evidence="5">
    <location>
        <begin position="301"/>
        <end position="319"/>
    </location>
</feature>
<feature type="transmembrane region" description="Helical" evidence="5">
    <location>
        <begin position="109"/>
        <end position="128"/>
    </location>
</feature>
<dbReference type="Proteomes" id="UP000230154">
    <property type="component" value="Unassembled WGS sequence"/>
</dbReference>
<name>A0A2H0TSY7_9BACT</name>
<protein>
    <submittedName>
        <fullName evidence="7">Sodium:proton exchanger</fullName>
    </submittedName>
</protein>
<dbReference type="Gene3D" id="1.20.1420.30">
    <property type="entry name" value="NCX, central ion-binding region"/>
    <property type="match status" value="1"/>
</dbReference>
<evidence type="ECO:0000259" key="6">
    <source>
        <dbReference type="Pfam" id="PF01699"/>
    </source>
</evidence>
<feature type="transmembrane region" description="Helical" evidence="5">
    <location>
        <begin position="140"/>
        <end position="159"/>
    </location>
</feature>
<keyword evidence="2 5" id="KW-0812">Transmembrane</keyword>
<keyword evidence="3 5" id="KW-1133">Transmembrane helix</keyword>
<evidence type="ECO:0000256" key="4">
    <source>
        <dbReference type="ARBA" id="ARBA00023136"/>
    </source>
</evidence>
<dbReference type="NCBIfam" id="TIGR00367">
    <property type="entry name" value="calcium/sodium antiporter"/>
    <property type="match status" value="1"/>
</dbReference>
<feature type="domain" description="Sodium/calcium exchanger membrane region" evidence="6">
    <location>
        <begin position="9"/>
        <end position="156"/>
    </location>
</feature>
<evidence type="ECO:0000313" key="8">
    <source>
        <dbReference type="Proteomes" id="UP000230154"/>
    </source>
</evidence>
<dbReference type="InterPro" id="IPR004481">
    <property type="entry name" value="K/Na/Ca-exchanger"/>
</dbReference>
<dbReference type="GO" id="GO:0005262">
    <property type="term" value="F:calcium channel activity"/>
    <property type="evidence" value="ECO:0007669"/>
    <property type="project" value="TreeGrafter"/>
</dbReference>
<evidence type="ECO:0000256" key="2">
    <source>
        <dbReference type="ARBA" id="ARBA00022692"/>
    </source>
</evidence>
<dbReference type="AlphaFoldDB" id="A0A2H0TSY7"/>